<evidence type="ECO:0000313" key="2">
    <source>
        <dbReference type="Proteomes" id="UP000276133"/>
    </source>
</evidence>
<comment type="caution">
    <text evidence="1">The sequence shown here is derived from an EMBL/GenBank/DDBJ whole genome shotgun (WGS) entry which is preliminary data.</text>
</comment>
<name>A0A3M7QIH7_BRAPC</name>
<dbReference type="Proteomes" id="UP000276133">
    <property type="component" value="Unassembled WGS sequence"/>
</dbReference>
<accession>A0A3M7QIH7</accession>
<dbReference type="EMBL" id="REGN01006001">
    <property type="protein sequence ID" value="RNA11267.1"/>
    <property type="molecule type" value="Genomic_DNA"/>
</dbReference>
<reference evidence="1 2" key="1">
    <citation type="journal article" date="2018" name="Sci. Rep.">
        <title>Genomic signatures of local adaptation to the degree of environmental predictability in rotifers.</title>
        <authorList>
            <person name="Franch-Gras L."/>
            <person name="Hahn C."/>
            <person name="Garcia-Roger E.M."/>
            <person name="Carmona M.J."/>
            <person name="Serra M."/>
            <person name="Gomez A."/>
        </authorList>
    </citation>
    <scope>NUCLEOTIDE SEQUENCE [LARGE SCALE GENOMIC DNA]</scope>
    <source>
        <strain evidence="1">HYR1</strain>
    </source>
</reference>
<proteinExistence type="predicted"/>
<protein>
    <submittedName>
        <fullName evidence="1">Uncharacterized protein</fullName>
    </submittedName>
</protein>
<dbReference type="AlphaFoldDB" id="A0A3M7QIH7"/>
<sequence>MGNGSDVAQSDGDNKLRLAKFIHPFEGSFARVVECVQLFADLVLKNLFEHILFKYKKYKLRKNAA</sequence>
<organism evidence="1 2">
    <name type="scientific">Brachionus plicatilis</name>
    <name type="common">Marine rotifer</name>
    <name type="synonym">Brachionus muelleri</name>
    <dbReference type="NCBI Taxonomy" id="10195"/>
    <lineage>
        <taxon>Eukaryota</taxon>
        <taxon>Metazoa</taxon>
        <taxon>Spiralia</taxon>
        <taxon>Gnathifera</taxon>
        <taxon>Rotifera</taxon>
        <taxon>Eurotatoria</taxon>
        <taxon>Monogononta</taxon>
        <taxon>Pseudotrocha</taxon>
        <taxon>Ploima</taxon>
        <taxon>Brachionidae</taxon>
        <taxon>Brachionus</taxon>
    </lineage>
</organism>
<gene>
    <name evidence="1" type="ORF">BpHYR1_022075</name>
</gene>
<keyword evidence="2" id="KW-1185">Reference proteome</keyword>
<evidence type="ECO:0000313" key="1">
    <source>
        <dbReference type="EMBL" id="RNA11267.1"/>
    </source>
</evidence>